<evidence type="ECO:0000313" key="2">
    <source>
        <dbReference type="Proteomes" id="UP000076532"/>
    </source>
</evidence>
<dbReference type="Proteomes" id="UP000076532">
    <property type="component" value="Unassembled WGS sequence"/>
</dbReference>
<dbReference type="AlphaFoldDB" id="A0A166E0P3"/>
<keyword evidence="2" id="KW-1185">Reference proteome</keyword>
<sequence length="354" mass="39691">MLSGSTCYACAQSLSVWREQYARYTAANPNAAPLEAPMDSYSPSELEEVVLQRSVVEPGWVSPHSPASISTIPYAGCFLHLVEGGRWLLSSEDGLVIAYDLDNIKTPGQPIIPEYAGMPVRQRTLELSVDVLRDTSTFTFNIAIEQCSDQDGIPSWTHLWQVTMHGCGANAELRALHRKSFTTPDPFWDQYYARFYEIYNWGETNLHEHRKAVIRSSCDGRVIRILPNDRLLAFELMEIKIYEIPPFETVPVWDQNGGPLATPLYSVLLPGNRLASNNISSIIIQPLVTYNLIACTNAGILAVTLSPTASHIRVLFALPDEPSWASDTQISDVRMGWRKAYIQYYEDALADMSR</sequence>
<evidence type="ECO:0000313" key="1">
    <source>
        <dbReference type="EMBL" id="KZP15270.1"/>
    </source>
</evidence>
<proteinExistence type="predicted"/>
<protein>
    <submittedName>
        <fullName evidence="1">Uncharacterized protein</fullName>
    </submittedName>
</protein>
<name>A0A166E0P3_9AGAM</name>
<dbReference type="EMBL" id="KV417606">
    <property type="protein sequence ID" value="KZP15270.1"/>
    <property type="molecule type" value="Genomic_DNA"/>
</dbReference>
<organism evidence="1 2">
    <name type="scientific">Athelia psychrophila</name>
    <dbReference type="NCBI Taxonomy" id="1759441"/>
    <lineage>
        <taxon>Eukaryota</taxon>
        <taxon>Fungi</taxon>
        <taxon>Dikarya</taxon>
        <taxon>Basidiomycota</taxon>
        <taxon>Agaricomycotina</taxon>
        <taxon>Agaricomycetes</taxon>
        <taxon>Agaricomycetidae</taxon>
        <taxon>Atheliales</taxon>
        <taxon>Atheliaceae</taxon>
        <taxon>Athelia</taxon>
    </lineage>
</organism>
<accession>A0A166E0P3</accession>
<reference evidence="1 2" key="1">
    <citation type="journal article" date="2016" name="Mol. Biol. Evol.">
        <title>Comparative Genomics of Early-Diverging Mushroom-Forming Fungi Provides Insights into the Origins of Lignocellulose Decay Capabilities.</title>
        <authorList>
            <person name="Nagy L.G."/>
            <person name="Riley R."/>
            <person name="Tritt A."/>
            <person name="Adam C."/>
            <person name="Daum C."/>
            <person name="Floudas D."/>
            <person name="Sun H."/>
            <person name="Yadav J.S."/>
            <person name="Pangilinan J."/>
            <person name="Larsson K.H."/>
            <person name="Matsuura K."/>
            <person name="Barry K."/>
            <person name="Labutti K."/>
            <person name="Kuo R."/>
            <person name="Ohm R.A."/>
            <person name="Bhattacharya S.S."/>
            <person name="Shirouzu T."/>
            <person name="Yoshinaga Y."/>
            <person name="Martin F.M."/>
            <person name="Grigoriev I.V."/>
            <person name="Hibbett D.S."/>
        </authorList>
    </citation>
    <scope>NUCLEOTIDE SEQUENCE [LARGE SCALE GENOMIC DNA]</scope>
    <source>
        <strain evidence="1 2">CBS 109695</strain>
    </source>
</reference>
<gene>
    <name evidence="1" type="ORF">FIBSPDRAFT_935246</name>
</gene>
<dbReference type="OrthoDB" id="3059014at2759"/>